<feature type="domain" description="HEPN" evidence="1">
    <location>
        <begin position="7"/>
        <end position="110"/>
    </location>
</feature>
<dbReference type="KEGG" id="sso:SSO1252"/>
<dbReference type="PhylomeDB" id="Q97YR7"/>
<accession>Q97YR7</accession>
<dbReference type="SMART" id="SM00748">
    <property type="entry name" value="HEPN"/>
    <property type="match status" value="1"/>
</dbReference>
<dbReference type="Proteomes" id="UP000001974">
    <property type="component" value="Chromosome"/>
</dbReference>
<dbReference type="AlphaFoldDB" id="Q97YR7"/>
<evidence type="ECO:0000259" key="1">
    <source>
        <dbReference type="PROSITE" id="PS50910"/>
    </source>
</evidence>
<dbReference type="PROSITE" id="PS50910">
    <property type="entry name" value="HEPN"/>
    <property type="match status" value="1"/>
</dbReference>
<dbReference type="PATRIC" id="fig|273057.12.peg.1246"/>
<dbReference type="Pfam" id="PF05168">
    <property type="entry name" value="HEPN"/>
    <property type="match status" value="1"/>
</dbReference>
<gene>
    <name evidence="2" type="ordered locus">SSO1252</name>
</gene>
<dbReference type="PaxDb" id="273057-SSO1252"/>
<dbReference type="EMBL" id="AE006641">
    <property type="protein sequence ID" value="AAK41491.1"/>
    <property type="molecule type" value="Genomic_DNA"/>
</dbReference>
<protein>
    <recommendedName>
        <fullName evidence="1">HEPN domain-containing protein</fullName>
    </recommendedName>
</protein>
<name>Q97YR7_SACS2</name>
<dbReference type="InParanoid" id="Q97YR7"/>
<dbReference type="EnsemblBacteria" id="AAK41491">
    <property type="protein sequence ID" value="AAK41491"/>
    <property type="gene ID" value="SSO1252"/>
</dbReference>
<dbReference type="Gene3D" id="1.20.120.330">
    <property type="entry name" value="Nucleotidyltransferases domain 2"/>
    <property type="match status" value="1"/>
</dbReference>
<keyword evidence="3" id="KW-1185">Reference proteome</keyword>
<evidence type="ECO:0000313" key="3">
    <source>
        <dbReference type="Proteomes" id="UP000001974"/>
    </source>
</evidence>
<proteinExistence type="predicted"/>
<evidence type="ECO:0000313" key="2">
    <source>
        <dbReference type="EMBL" id="AAK41491.1"/>
    </source>
</evidence>
<dbReference type="PIR" id="D90279">
    <property type="entry name" value="D90279"/>
</dbReference>
<organism evidence="2 3">
    <name type="scientific">Saccharolobus solfataricus (strain ATCC 35092 / DSM 1617 / JCM 11322 / P2)</name>
    <name type="common">Sulfolobus solfataricus</name>
    <dbReference type="NCBI Taxonomy" id="273057"/>
    <lineage>
        <taxon>Archaea</taxon>
        <taxon>Thermoproteota</taxon>
        <taxon>Thermoprotei</taxon>
        <taxon>Sulfolobales</taxon>
        <taxon>Sulfolobaceae</taxon>
        <taxon>Saccharolobus</taxon>
    </lineage>
</organism>
<sequence length="117" mass="13745">MLMSFLLNNAKNFLHDARRDFEEGIWNLSVFHSEQALQLCVKYKLYIHLGDYPKTHDLKVLINSLGRFEKVEIDELMLDFLVQSYISSRYLPYTFSKESAEKALNFVENMMRGLGCL</sequence>
<dbReference type="SUPFAM" id="SSF81593">
    <property type="entry name" value="Nucleotidyltransferase substrate binding subunit/domain"/>
    <property type="match status" value="1"/>
</dbReference>
<dbReference type="eggNOG" id="arCOG01191">
    <property type="taxonomic scope" value="Archaea"/>
</dbReference>
<dbReference type="InterPro" id="IPR007842">
    <property type="entry name" value="HEPN_dom"/>
</dbReference>
<dbReference type="HOGENOM" id="CLU_123170_1_0_2"/>
<reference evidence="3" key="1">
    <citation type="journal article" date="2001" name="Proc. Natl. Acad. Sci. U.S.A.">
        <title>The complete genome of the crenarchaeon Sulfolobus solfataricus P2.</title>
        <authorList>
            <person name="She Q."/>
            <person name="Singh R.K."/>
            <person name="Confalonieri F."/>
            <person name="Zivanovic Y."/>
            <person name="Allard G."/>
            <person name="Awayez M.J."/>
            <person name="Chan-Weiher C.C.-Y."/>
            <person name="Clausen I.G."/>
            <person name="Curtis B.A."/>
            <person name="De Moors A."/>
            <person name="Erauso G."/>
            <person name="Fletcher C."/>
            <person name="Gordon P.M.K."/>
            <person name="Heikamp-de Jong I."/>
            <person name="Jeffries A.C."/>
            <person name="Kozera C.J."/>
            <person name="Medina N."/>
            <person name="Peng X."/>
            <person name="Thi-Ngoc H.P."/>
            <person name="Redder P."/>
            <person name="Schenk M.E."/>
            <person name="Theriault C."/>
            <person name="Tolstrup N."/>
            <person name="Charlebois R.L."/>
            <person name="Doolittle W.F."/>
            <person name="Duguet M."/>
            <person name="Gaasterland T."/>
            <person name="Garrett R.A."/>
            <person name="Ragan M.A."/>
            <person name="Sensen C.W."/>
            <person name="Van der Oost J."/>
        </authorList>
    </citation>
    <scope>NUCLEOTIDE SEQUENCE [LARGE SCALE GENOMIC DNA]</scope>
    <source>
        <strain evidence="3">ATCC 35092 / DSM 1617 / JCM 11322 / P2</strain>
    </source>
</reference>